<reference evidence="20 21" key="1">
    <citation type="submission" date="2018-12" db="EMBL/GenBank/DDBJ databases">
        <authorList>
            <consortium name="Pathogen Informatics"/>
        </authorList>
    </citation>
    <scope>NUCLEOTIDE SEQUENCE [LARGE SCALE GENOMIC DNA]</scope>
    <source>
        <strain evidence="20 21">NCTC5773</strain>
    </source>
</reference>
<comment type="function">
    <text evidence="14">Probable electron transfer protein for hydrogenase 3.</text>
</comment>
<dbReference type="InterPro" id="IPR017896">
    <property type="entry name" value="4Fe4S_Fe-S-bd"/>
</dbReference>
<dbReference type="PROSITE" id="PS51379">
    <property type="entry name" value="4FE4S_FER_2"/>
    <property type="match status" value="2"/>
</dbReference>
<evidence type="ECO:0000256" key="8">
    <source>
        <dbReference type="ARBA" id="ARBA00022737"/>
    </source>
</evidence>
<evidence type="ECO:0000256" key="12">
    <source>
        <dbReference type="ARBA" id="ARBA00023014"/>
    </source>
</evidence>
<feature type="transmembrane region" description="Helical" evidence="18">
    <location>
        <begin position="281"/>
        <end position="299"/>
    </location>
</feature>
<comment type="subcellular location">
    <subcellularLocation>
        <location evidence="2">Cell membrane</location>
        <topology evidence="2">Multi-pass membrane protein</topology>
    </subcellularLocation>
</comment>
<keyword evidence="6 18" id="KW-0812">Transmembrane</keyword>
<keyword evidence="8" id="KW-0677">Repeat</keyword>
<keyword evidence="9" id="KW-0249">Electron transport</keyword>
<evidence type="ECO:0000256" key="18">
    <source>
        <dbReference type="SAM" id="Phobius"/>
    </source>
</evidence>
<evidence type="ECO:0000256" key="6">
    <source>
        <dbReference type="ARBA" id="ARBA00022692"/>
    </source>
</evidence>
<evidence type="ECO:0000313" key="20">
    <source>
        <dbReference type="EMBL" id="VEA01169.1"/>
    </source>
</evidence>
<dbReference type="Gene3D" id="3.30.70.20">
    <property type="match status" value="2"/>
</dbReference>
<evidence type="ECO:0000256" key="4">
    <source>
        <dbReference type="ARBA" id="ARBA00022475"/>
    </source>
</evidence>
<keyword evidence="3" id="KW-0813">Transport</keyword>
<dbReference type="PANTHER" id="PTHR42682:SF3">
    <property type="entry name" value="FORMATE HYDROGENLYASE SUBUNIT 3-RELATED"/>
    <property type="match status" value="1"/>
</dbReference>
<keyword evidence="13 18" id="KW-0472">Membrane</keyword>
<evidence type="ECO:0000256" key="9">
    <source>
        <dbReference type="ARBA" id="ARBA00022982"/>
    </source>
</evidence>
<dbReference type="CDD" id="cd10554">
    <property type="entry name" value="HycB_like"/>
    <property type="match status" value="1"/>
</dbReference>
<dbReference type="SUPFAM" id="SSF54862">
    <property type="entry name" value="4Fe-4S ferredoxins"/>
    <property type="match status" value="1"/>
</dbReference>
<gene>
    <name evidence="20" type="primary">hycB</name>
    <name evidence="20" type="ORF">NCTC5773_01168</name>
</gene>
<comment type="cofactor">
    <cofactor evidence="1">
        <name>[4Fe-4S] cluster</name>
        <dbReference type="ChEBI" id="CHEBI:49883"/>
    </cofactor>
</comment>
<evidence type="ECO:0000256" key="1">
    <source>
        <dbReference type="ARBA" id="ARBA00001966"/>
    </source>
</evidence>
<feature type="transmembrane region" description="Helical" evidence="18">
    <location>
        <begin position="311"/>
        <end position="336"/>
    </location>
</feature>
<evidence type="ECO:0000256" key="7">
    <source>
        <dbReference type="ARBA" id="ARBA00022723"/>
    </source>
</evidence>
<evidence type="ECO:0000256" key="3">
    <source>
        <dbReference type="ARBA" id="ARBA00022448"/>
    </source>
</evidence>
<evidence type="ECO:0000256" key="13">
    <source>
        <dbReference type="ARBA" id="ARBA00023136"/>
    </source>
</evidence>
<keyword evidence="20" id="KW-0456">Lyase</keyword>
<evidence type="ECO:0000256" key="17">
    <source>
        <dbReference type="ARBA" id="ARBA00076467"/>
    </source>
</evidence>
<keyword evidence="12" id="KW-0411">Iron-sulfur</keyword>
<evidence type="ECO:0000256" key="10">
    <source>
        <dbReference type="ARBA" id="ARBA00022989"/>
    </source>
</evidence>
<feature type="domain" description="4Fe-4S ferredoxin-type" evidence="19">
    <location>
        <begin position="2"/>
        <end position="32"/>
    </location>
</feature>
<dbReference type="GO" id="GO:0016491">
    <property type="term" value="F:oxidoreductase activity"/>
    <property type="evidence" value="ECO:0007669"/>
    <property type="project" value="UniProtKB-KW"/>
</dbReference>
<evidence type="ECO:0000256" key="16">
    <source>
        <dbReference type="ARBA" id="ARBA00067288"/>
    </source>
</evidence>
<protein>
    <recommendedName>
        <fullName evidence="16">Formate hydrogenlyase subunit 2</fullName>
    </recommendedName>
    <alternativeName>
        <fullName evidence="17">Hydrogenase-3 component B</fullName>
    </alternativeName>
</protein>
<feature type="transmembrane region" description="Helical" evidence="18">
    <location>
        <begin position="236"/>
        <end position="261"/>
    </location>
</feature>
<dbReference type="EMBL" id="LR134141">
    <property type="protein sequence ID" value="VEA01169.1"/>
    <property type="molecule type" value="Genomic_DNA"/>
</dbReference>
<proteinExistence type="predicted"/>
<evidence type="ECO:0000256" key="2">
    <source>
        <dbReference type="ARBA" id="ARBA00004651"/>
    </source>
</evidence>
<dbReference type="GO" id="GO:0051539">
    <property type="term" value="F:4 iron, 4 sulfur cluster binding"/>
    <property type="evidence" value="ECO:0007669"/>
    <property type="project" value="UniProtKB-KW"/>
</dbReference>
<dbReference type="PROSITE" id="PS00198">
    <property type="entry name" value="4FE4S_FER_1"/>
    <property type="match status" value="1"/>
</dbReference>
<keyword evidence="4" id="KW-1003">Cell membrane</keyword>
<dbReference type="InterPro" id="IPR017900">
    <property type="entry name" value="4Fe4S_Fe_S_CS"/>
</dbReference>
<evidence type="ECO:0000256" key="11">
    <source>
        <dbReference type="ARBA" id="ARBA00023004"/>
    </source>
</evidence>
<keyword evidence="11" id="KW-0408">Iron</keyword>
<keyword evidence="7" id="KW-0479">Metal-binding</keyword>
<dbReference type="AlphaFoldDB" id="A0A6D2G4U9"/>
<evidence type="ECO:0000256" key="5">
    <source>
        <dbReference type="ARBA" id="ARBA00022485"/>
    </source>
</evidence>
<dbReference type="GO" id="GO:0005886">
    <property type="term" value="C:plasma membrane"/>
    <property type="evidence" value="ECO:0007669"/>
    <property type="project" value="UniProtKB-SubCell"/>
</dbReference>
<organism evidence="20 21">
    <name type="scientific">Salmonella enterica subsp. salamae</name>
    <dbReference type="NCBI Taxonomy" id="59202"/>
    <lineage>
        <taxon>Bacteria</taxon>
        <taxon>Pseudomonadati</taxon>
        <taxon>Pseudomonadota</taxon>
        <taxon>Gammaproteobacteria</taxon>
        <taxon>Enterobacterales</taxon>
        <taxon>Enterobacteriaceae</taxon>
        <taxon>Salmonella</taxon>
    </lineage>
</organism>
<evidence type="ECO:0000259" key="19">
    <source>
        <dbReference type="PROSITE" id="PS51379"/>
    </source>
</evidence>
<keyword evidence="20" id="KW-0560">Oxidoreductase</keyword>
<evidence type="ECO:0000256" key="15">
    <source>
        <dbReference type="ARBA" id="ARBA00065844"/>
    </source>
</evidence>
<evidence type="ECO:0000313" key="21">
    <source>
        <dbReference type="Proteomes" id="UP000267858"/>
    </source>
</evidence>
<dbReference type="FunFam" id="3.30.70.20:FF:000036">
    <property type="entry name" value="4Fe-4S dicluster domain-containing protein"/>
    <property type="match status" value="1"/>
</dbReference>
<keyword evidence="10 18" id="KW-1133">Transmembrane helix</keyword>
<dbReference type="PANTHER" id="PTHR42682">
    <property type="entry name" value="HYDROGENASE-4 COMPONENT F"/>
    <property type="match status" value="1"/>
</dbReference>
<sequence length="485" mass="52000">MNRFVIADSTLCIGCHTCEAACSETHRQHGLQSMPRLKVMLNEKESAPQLCHHCEDAPCATVCPVNAINRVDGAVQLNESLCVSCKLCGIACPFGAIEFSGSRPLHIPANANTPKAPPAPPAPARVSTLLDWVPGVRAIAVKCDLCSFDEQGPACVRMCPTKALHLVDNTDIARASKRKRELTFNTDFWRSHLVSAGSEWGCIMSSLSLITSGVAWFAATAVLAFLFSFHKALSGWIAGIGGAVGSLCTAGAGFTVLTSAVTVSGVMPFTGHMLQITPLNAIWLITLGLCGLFVSLFNIDWHRHPQVKANGLLINLLMAAAVCAVVASNLGTMVVMAEIMALCAVFLTGGSKEGKLWFALGRLGTLLLAIACWLVWQRYGTLDLGLLDQRAQQLPLGSDIWLLGVTGFWSAGRDYPATRLGTAGARQRRRSRRRAVLDRGDENRVAGHSVAVADWRQRAAVVGRGAAGARYDHRFRRRSVCADGA</sequence>
<evidence type="ECO:0000256" key="14">
    <source>
        <dbReference type="ARBA" id="ARBA00054888"/>
    </source>
</evidence>
<dbReference type="GO" id="GO:0046872">
    <property type="term" value="F:metal ion binding"/>
    <property type="evidence" value="ECO:0007669"/>
    <property type="project" value="UniProtKB-KW"/>
</dbReference>
<feature type="domain" description="4Fe-4S ferredoxin-type" evidence="19">
    <location>
        <begin position="73"/>
        <end position="102"/>
    </location>
</feature>
<accession>A0A6D2G4U9</accession>
<dbReference type="GO" id="GO:0016829">
    <property type="term" value="F:lyase activity"/>
    <property type="evidence" value="ECO:0007669"/>
    <property type="project" value="UniProtKB-KW"/>
</dbReference>
<feature type="transmembrane region" description="Helical" evidence="18">
    <location>
        <begin position="207"/>
        <end position="229"/>
    </location>
</feature>
<feature type="transmembrane region" description="Helical" evidence="18">
    <location>
        <begin position="356"/>
        <end position="376"/>
    </location>
</feature>
<dbReference type="Pfam" id="PF13247">
    <property type="entry name" value="Fer4_11"/>
    <property type="match status" value="1"/>
</dbReference>
<name>A0A6D2G4U9_SALER</name>
<comment type="subunit">
    <text evidence="15">FHL comprises of a formate dehydrogenase, unidentified electron carriers and a hydrogenase (isoenzyme 3). In this non-energy conserving pathway, molecular hydrogen and carbodioxide are released from formate.</text>
</comment>
<dbReference type="Proteomes" id="UP000267858">
    <property type="component" value="Chromosome"/>
</dbReference>
<dbReference type="InterPro" id="IPR052175">
    <property type="entry name" value="ComplexI-like_HydComp"/>
</dbReference>
<keyword evidence="5" id="KW-0004">4Fe-4S</keyword>